<dbReference type="InterPro" id="IPR011012">
    <property type="entry name" value="Longin-like_dom_sf"/>
</dbReference>
<evidence type="ECO:0000256" key="3">
    <source>
        <dbReference type="ARBA" id="ARBA00046280"/>
    </source>
</evidence>
<protein>
    <submittedName>
        <fullName evidence="5">Vesicle-associated membrane protein</fullName>
    </submittedName>
</protein>
<gene>
    <name evidence="5" type="ORF">Fot_41255</name>
</gene>
<dbReference type="GO" id="GO:0012505">
    <property type="term" value="C:endomembrane system"/>
    <property type="evidence" value="ECO:0007669"/>
    <property type="project" value="UniProtKB-SubCell"/>
</dbReference>
<evidence type="ECO:0000313" key="5">
    <source>
        <dbReference type="EMBL" id="KAL2487963.1"/>
    </source>
</evidence>
<sequence>MAARKNCKWQRATLENGSEQNQLNGSEQKLKMAASNLKPRKMEYHFERVVARETFVLSEFRAVTENAPAAVRRILEKLSEAEHAESRLCFSQDRYIFHILRSDGLTFFCMANDTFGSKLYSEKKKKNIEITITYSC</sequence>
<comment type="similarity">
    <text evidence="1">Belongs to the synaptobrevin family.</text>
</comment>
<comment type="caution">
    <text evidence="5">The sequence shown here is derived from an EMBL/GenBank/DDBJ whole genome shotgun (WGS) entry which is preliminary data.</text>
</comment>
<proteinExistence type="inferred from homology"/>
<reference evidence="6" key="1">
    <citation type="submission" date="2024-07" db="EMBL/GenBank/DDBJ databases">
        <title>Two chromosome-level genome assemblies of Korean endemic species Abeliophyllum distichum and Forsythia ovata (Oleaceae).</title>
        <authorList>
            <person name="Jang H."/>
        </authorList>
    </citation>
    <scope>NUCLEOTIDE SEQUENCE [LARGE SCALE GENOMIC DNA]</scope>
</reference>
<dbReference type="EMBL" id="JBFOLJ010000012">
    <property type="protein sequence ID" value="KAL2487963.1"/>
    <property type="molecule type" value="Genomic_DNA"/>
</dbReference>
<evidence type="ECO:0000313" key="6">
    <source>
        <dbReference type="Proteomes" id="UP001604277"/>
    </source>
</evidence>
<dbReference type="Gene3D" id="3.30.450.50">
    <property type="entry name" value="Longin domain"/>
    <property type="match status" value="1"/>
</dbReference>
<dbReference type="Pfam" id="PF13774">
    <property type="entry name" value="Longin"/>
    <property type="match status" value="1"/>
</dbReference>
<evidence type="ECO:0000256" key="2">
    <source>
        <dbReference type="ARBA" id="ARBA00023136"/>
    </source>
</evidence>
<keyword evidence="2" id="KW-0472">Membrane</keyword>
<accession>A0ABD1RHY0</accession>
<name>A0ABD1RHY0_9LAMI</name>
<dbReference type="AlphaFoldDB" id="A0ABD1RHY0"/>
<organism evidence="5 6">
    <name type="scientific">Forsythia ovata</name>
    <dbReference type="NCBI Taxonomy" id="205694"/>
    <lineage>
        <taxon>Eukaryota</taxon>
        <taxon>Viridiplantae</taxon>
        <taxon>Streptophyta</taxon>
        <taxon>Embryophyta</taxon>
        <taxon>Tracheophyta</taxon>
        <taxon>Spermatophyta</taxon>
        <taxon>Magnoliopsida</taxon>
        <taxon>eudicotyledons</taxon>
        <taxon>Gunneridae</taxon>
        <taxon>Pentapetalae</taxon>
        <taxon>asterids</taxon>
        <taxon>lamiids</taxon>
        <taxon>Lamiales</taxon>
        <taxon>Oleaceae</taxon>
        <taxon>Forsythieae</taxon>
        <taxon>Forsythia</taxon>
    </lineage>
</organism>
<dbReference type="CDD" id="cd14824">
    <property type="entry name" value="Longin"/>
    <property type="match status" value="1"/>
</dbReference>
<evidence type="ECO:0000256" key="1">
    <source>
        <dbReference type="ARBA" id="ARBA00008025"/>
    </source>
</evidence>
<feature type="domain" description="Longin" evidence="4">
    <location>
        <begin position="49"/>
        <end position="119"/>
    </location>
</feature>
<dbReference type="InterPro" id="IPR051097">
    <property type="entry name" value="Synaptobrevin-like_transport"/>
</dbReference>
<dbReference type="PROSITE" id="PS50859">
    <property type="entry name" value="LONGIN"/>
    <property type="match status" value="1"/>
</dbReference>
<dbReference type="InterPro" id="IPR010908">
    <property type="entry name" value="Longin_dom"/>
</dbReference>
<dbReference type="PANTHER" id="PTHR21136">
    <property type="entry name" value="SNARE PROTEINS"/>
    <property type="match status" value="1"/>
</dbReference>
<comment type="subcellular location">
    <subcellularLocation>
        <location evidence="3">Endomembrane system</location>
        <topology evidence="3">Single-pass type IV membrane protein</topology>
    </subcellularLocation>
</comment>
<evidence type="ECO:0000259" key="4">
    <source>
        <dbReference type="PROSITE" id="PS50859"/>
    </source>
</evidence>
<keyword evidence="6" id="KW-1185">Reference proteome</keyword>
<dbReference type="PANTHER" id="PTHR21136:SF214">
    <property type="entry name" value="VESICLE-ASSOCIATED MEMBRANE PROTEIN 714"/>
    <property type="match status" value="1"/>
</dbReference>
<dbReference type="Proteomes" id="UP001604277">
    <property type="component" value="Unassembled WGS sequence"/>
</dbReference>
<dbReference type="SUPFAM" id="SSF64356">
    <property type="entry name" value="SNARE-like"/>
    <property type="match status" value="1"/>
</dbReference>